<evidence type="ECO:0000313" key="7">
    <source>
        <dbReference type="Proteomes" id="UP000269998"/>
    </source>
</evidence>
<keyword evidence="1" id="KW-0805">Transcription regulation</keyword>
<dbReference type="InterPro" id="IPR036388">
    <property type="entry name" value="WH-like_DNA-bd_sf"/>
</dbReference>
<evidence type="ECO:0000256" key="1">
    <source>
        <dbReference type="ARBA" id="ARBA00023015"/>
    </source>
</evidence>
<feature type="compositionally biased region" description="Low complexity" evidence="4">
    <location>
        <begin position="249"/>
        <end position="261"/>
    </location>
</feature>
<reference evidence="7" key="1">
    <citation type="submission" date="2018-02" db="EMBL/GenBank/DDBJ databases">
        <authorList>
            <person name="Seth-Smith MB H."/>
            <person name="Seth-Smith H."/>
        </authorList>
    </citation>
    <scope>NUCLEOTIDE SEQUENCE [LARGE SCALE GENOMIC DNA]</scope>
</reference>
<dbReference type="Proteomes" id="UP000269998">
    <property type="component" value="Chromosome"/>
</dbReference>
<accession>A0A447GBN5</accession>
<protein>
    <submittedName>
        <fullName evidence="6">L-lactate utilization operon repressor</fullName>
    </submittedName>
</protein>
<feature type="domain" description="HTH gntR-type" evidence="5">
    <location>
        <begin position="271"/>
        <end position="341"/>
    </location>
</feature>
<keyword evidence="7" id="KW-1185">Reference proteome</keyword>
<dbReference type="SMART" id="SM00895">
    <property type="entry name" value="FCD"/>
    <property type="match status" value="2"/>
</dbReference>
<keyword evidence="2" id="KW-0238">DNA-binding</keyword>
<dbReference type="GO" id="GO:0003700">
    <property type="term" value="F:DNA-binding transcription factor activity"/>
    <property type="evidence" value="ECO:0007669"/>
    <property type="project" value="InterPro"/>
</dbReference>
<keyword evidence="3" id="KW-0804">Transcription</keyword>
<dbReference type="OrthoDB" id="4164516at2"/>
<dbReference type="Gene3D" id="1.10.10.10">
    <property type="entry name" value="Winged helix-like DNA-binding domain superfamily/Winged helix DNA-binding domain"/>
    <property type="match status" value="2"/>
</dbReference>
<dbReference type="InterPro" id="IPR036390">
    <property type="entry name" value="WH_DNA-bd_sf"/>
</dbReference>
<dbReference type="Pfam" id="PF00392">
    <property type="entry name" value="GntR"/>
    <property type="match status" value="1"/>
</dbReference>
<dbReference type="EMBL" id="LR130759">
    <property type="protein sequence ID" value="VDM87882.1"/>
    <property type="molecule type" value="Genomic_DNA"/>
</dbReference>
<evidence type="ECO:0000259" key="5">
    <source>
        <dbReference type="PROSITE" id="PS50949"/>
    </source>
</evidence>
<dbReference type="InterPro" id="IPR011711">
    <property type="entry name" value="GntR_C"/>
</dbReference>
<dbReference type="SUPFAM" id="SSF48008">
    <property type="entry name" value="GntR ligand-binding domain-like"/>
    <property type="match status" value="2"/>
</dbReference>
<evidence type="ECO:0000256" key="2">
    <source>
        <dbReference type="ARBA" id="ARBA00023125"/>
    </source>
</evidence>
<feature type="domain" description="HTH gntR-type" evidence="5">
    <location>
        <begin position="20"/>
        <end position="90"/>
    </location>
</feature>
<dbReference type="GO" id="GO:0003677">
    <property type="term" value="F:DNA binding"/>
    <property type="evidence" value="ECO:0007669"/>
    <property type="project" value="UniProtKB-KW"/>
</dbReference>
<dbReference type="SUPFAM" id="SSF46785">
    <property type="entry name" value="Winged helix' DNA-binding domain"/>
    <property type="match status" value="2"/>
</dbReference>
<dbReference type="Pfam" id="PF07729">
    <property type="entry name" value="FCD"/>
    <property type="match status" value="2"/>
</dbReference>
<dbReference type="SMART" id="SM00345">
    <property type="entry name" value="HTH_GNTR"/>
    <property type="match status" value="2"/>
</dbReference>
<dbReference type="PANTHER" id="PTHR43537">
    <property type="entry name" value="TRANSCRIPTIONAL REGULATOR, GNTR FAMILY"/>
    <property type="match status" value="1"/>
</dbReference>
<evidence type="ECO:0000256" key="4">
    <source>
        <dbReference type="SAM" id="MobiDB-lite"/>
    </source>
</evidence>
<dbReference type="AlphaFoldDB" id="A0A447GBN5"/>
<evidence type="ECO:0000313" key="6">
    <source>
        <dbReference type="EMBL" id="VDM87882.1"/>
    </source>
</evidence>
<organism evidence="6 7">
    <name type="scientific">Mycobacterium basiliense</name>
    <dbReference type="NCBI Taxonomy" id="2094119"/>
    <lineage>
        <taxon>Bacteria</taxon>
        <taxon>Bacillati</taxon>
        <taxon>Actinomycetota</taxon>
        <taxon>Actinomycetes</taxon>
        <taxon>Mycobacteriales</taxon>
        <taxon>Mycobacteriaceae</taxon>
        <taxon>Mycobacterium</taxon>
    </lineage>
</organism>
<dbReference type="InterPro" id="IPR000524">
    <property type="entry name" value="Tscrpt_reg_HTH_GntR"/>
</dbReference>
<proteinExistence type="predicted"/>
<feature type="region of interest" description="Disordered" evidence="4">
    <location>
        <begin position="244"/>
        <end position="268"/>
    </location>
</feature>
<dbReference type="Gene3D" id="1.20.120.530">
    <property type="entry name" value="GntR ligand-binding domain-like"/>
    <property type="match status" value="2"/>
</dbReference>
<dbReference type="PROSITE" id="PS50949">
    <property type="entry name" value="HTH_GNTR"/>
    <property type="match status" value="2"/>
</dbReference>
<evidence type="ECO:0000256" key="3">
    <source>
        <dbReference type="ARBA" id="ARBA00023163"/>
    </source>
</evidence>
<dbReference type="KEGG" id="mbai:MB901379_01433"/>
<name>A0A447GBN5_9MYCO</name>
<dbReference type="RefSeq" id="WP_158015937.1">
    <property type="nucleotide sequence ID" value="NZ_CBCSKE010000016.1"/>
</dbReference>
<dbReference type="InterPro" id="IPR008920">
    <property type="entry name" value="TF_FadR/GntR_C"/>
</dbReference>
<sequence>MLTQPGAADVNLQPDTVRTDKRAAKIARCIEADIVRRGWTVGESLGSERALQQRYGASRSVLREAVRLVEHHQVARMRRGPNGGLLICAPDAGPATRAVVIYLEYVGTTLSDLLDARLVLEPLAASLAAEHIDEAGIDRLRAVLLAEEQQKPGLPAARDEFHVALAQQSKNPVLQLFIEVLMRMTRRYAARTDSATVANETARVAVDHVHHDHSEIAAAVTAGDSARAKTLSERHAQAVTSWLRDHQDGAGSRPARAPGRAPRLDHEAPRGKLAEVLAATIGDDIAASGWQVGSVFGTETGLLERYRVSRAALREAVRLLEYHEIAQMRRGPGGGLVVTRPRAQASIDTIALYLQYRKPSREDLRGVREVIEIANVANLVQLRAEPRVQTVLDELRPPRDFISVDAGDVVDARKAAVEEFRFHIGLAHLAGNALLDLFLRIIVELFHRHWSSTGQEQPTWSDVVAVEHAHLRILDAINHGDDSLARYRIRRHLDAAASWWL</sequence>
<gene>
    <name evidence="6" type="primary">lutR_2</name>
    <name evidence="6" type="ORF">MB901379_01433</name>
</gene>
<dbReference type="PANTHER" id="PTHR43537:SF24">
    <property type="entry name" value="GLUCONATE OPERON TRANSCRIPTIONAL REPRESSOR"/>
    <property type="match status" value="1"/>
</dbReference>